<evidence type="ECO:0000256" key="1">
    <source>
        <dbReference type="SAM" id="Phobius"/>
    </source>
</evidence>
<reference evidence="2 3" key="1">
    <citation type="journal article" date="2009" name="Nat. Genet.">
        <title>The genome of the cucumber, Cucumis sativus L.</title>
        <authorList>
            <person name="Huang S."/>
            <person name="Li R."/>
            <person name="Zhang Z."/>
            <person name="Li L."/>
            <person name="Gu X."/>
            <person name="Fan W."/>
            <person name="Lucas W.J."/>
            <person name="Wang X."/>
            <person name="Xie B."/>
            <person name="Ni P."/>
            <person name="Ren Y."/>
            <person name="Zhu H."/>
            <person name="Li J."/>
            <person name="Lin K."/>
            <person name="Jin W."/>
            <person name="Fei Z."/>
            <person name="Li G."/>
            <person name="Staub J."/>
            <person name="Kilian A."/>
            <person name="van der Vossen E.A."/>
            <person name="Wu Y."/>
            <person name="Guo J."/>
            <person name="He J."/>
            <person name="Jia Z."/>
            <person name="Ren Y."/>
            <person name="Tian G."/>
            <person name="Lu Y."/>
            <person name="Ruan J."/>
            <person name="Qian W."/>
            <person name="Wang M."/>
            <person name="Huang Q."/>
            <person name="Li B."/>
            <person name="Xuan Z."/>
            <person name="Cao J."/>
            <person name="Asan"/>
            <person name="Wu Z."/>
            <person name="Zhang J."/>
            <person name="Cai Q."/>
            <person name="Bai Y."/>
            <person name="Zhao B."/>
            <person name="Han Y."/>
            <person name="Li Y."/>
            <person name="Li X."/>
            <person name="Wang S."/>
            <person name="Shi Q."/>
            <person name="Liu S."/>
            <person name="Cho W.K."/>
            <person name="Kim J.Y."/>
            <person name="Xu Y."/>
            <person name="Heller-Uszynska K."/>
            <person name="Miao H."/>
            <person name="Cheng Z."/>
            <person name="Zhang S."/>
            <person name="Wu J."/>
            <person name="Yang Y."/>
            <person name="Kang H."/>
            <person name="Li M."/>
            <person name="Liang H."/>
            <person name="Ren X."/>
            <person name="Shi Z."/>
            <person name="Wen M."/>
            <person name="Jian M."/>
            <person name="Yang H."/>
            <person name="Zhang G."/>
            <person name="Yang Z."/>
            <person name="Chen R."/>
            <person name="Liu S."/>
            <person name="Li J."/>
            <person name="Ma L."/>
            <person name="Liu H."/>
            <person name="Zhou Y."/>
            <person name="Zhao J."/>
            <person name="Fang X."/>
            <person name="Li G."/>
            <person name="Fang L."/>
            <person name="Li Y."/>
            <person name="Liu D."/>
            <person name="Zheng H."/>
            <person name="Zhang Y."/>
            <person name="Qin N."/>
            <person name="Li Z."/>
            <person name="Yang G."/>
            <person name="Yang S."/>
            <person name="Bolund L."/>
            <person name="Kristiansen K."/>
            <person name="Zheng H."/>
            <person name="Li S."/>
            <person name="Zhang X."/>
            <person name="Yang H."/>
            <person name="Wang J."/>
            <person name="Sun R."/>
            <person name="Zhang B."/>
            <person name="Jiang S."/>
            <person name="Wang J."/>
            <person name="Du Y."/>
            <person name="Li S."/>
        </authorList>
    </citation>
    <scope>NUCLEOTIDE SEQUENCE [LARGE SCALE GENOMIC DNA]</scope>
    <source>
        <strain evidence="3">cv. 9930</strain>
    </source>
</reference>
<dbReference type="Gramene" id="KGN49818">
    <property type="protein sequence ID" value="KGN49818"/>
    <property type="gene ID" value="Csa_5G138500"/>
</dbReference>
<gene>
    <name evidence="2" type="ORF">Csa_5G138500</name>
</gene>
<keyword evidence="3" id="KW-1185">Reference proteome</keyword>
<dbReference type="OMA" id="EREWEDH"/>
<accession>A0A0A0KJQ0</accession>
<dbReference type="AlphaFoldDB" id="A0A0A0KJQ0"/>
<keyword evidence="1" id="KW-1133">Transmembrane helix</keyword>
<name>A0A0A0KJQ0_CUCSA</name>
<feature type="transmembrane region" description="Helical" evidence="1">
    <location>
        <begin position="81"/>
        <end position="99"/>
    </location>
</feature>
<reference evidence="2 3" key="2">
    <citation type="journal article" date="2009" name="PLoS ONE">
        <title>An integrated genetic and cytogenetic map of the cucumber genome.</title>
        <authorList>
            <person name="Ren Y."/>
            <person name="Zhang Z."/>
            <person name="Liu J."/>
            <person name="Staub J.E."/>
            <person name="Han Y."/>
            <person name="Cheng Z."/>
            <person name="Li X."/>
            <person name="Lu J."/>
            <person name="Miao H."/>
            <person name="Kang H."/>
            <person name="Xie B."/>
            <person name="Gu X."/>
            <person name="Wang X."/>
            <person name="Du Y."/>
            <person name="Jin W."/>
            <person name="Huang S."/>
        </authorList>
    </citation>
    <scope>NUCLEOTIDE SEQUENCE [LARGE SCALE GENOMIC DNA]</scope>
    <source>
        <strain evidence="3">cv. 9930</strain>
    </source>
</reference>
<dbReference type="EMBL" id="CM002926">
    <property type="protein sequence ID" value="KGN49818.1"/>
    <property type="molecule type" value="Genomic_DNA"/>
</dbReference>
<evidence type="ECO:0000313" key="2">
    <source>
        <dbReference type="EMBL" id="KGN49818.1"/>
    </source>
</evidence>
<keyword evidence="1" id="KW-0812">Transmembrane</keyword>
<organism evidence="2 3">
    <name type="scientific">Cucumis sativus</name>
    <name type="common">Cucumber</name>
    <dbReference type="NCBI Taxonomy" id="3659"/>
    <lineage>
        <taxon>Eukaryota</taxon>
        <taxon>Viridiplantae</taxon>
        <taxon>Streptophyta</taxon>
        <taxon>Embryophyta</taxon>
        <taxon>Tracheophyta</taxon>
        <taxon>Spermatophyta</taxon>
        <taxon>Magnoliopsida</taxon>
        <taxon>eudicotyledons</taxon>
        <taxon>Gunneridae</taxon>
        <taxon>Pentapetalae</taxon>
        <taxon>rosids</taxon>
        <taxon>fabids</taxon>
        <taxon>Cucurbitales</taxon>
        <taxon>Cucurbitaceae</taxon>
        <taxon>Benincaseae</taxon>
        <taxon>Cucumis</taxon>
    </lineage>
</organism>
<proteinExistence type="predicted"/>
<reference evidence="2 3" key="4">
    <citation type="journal article" date="2011" name="BMC Genomics">
        <title>RNA-Seq improves annotation of protein-coding genes in the cucumber genome.</title>
        <authorList>
            <person name="Li Z."/>
            <person name="Zhang Z."/>
            <person name="Yan P."/>
            <person name="Huang S."/>
            <person name="Fei Z."/>
            <person name="Lin K."/>
        </authorList>
    </citation>
    <scope>NUCLEOTIDE SEQUENCE [LARGE SCALE GENOMIC DNA]</scope>
    <source>
        <strain evidence="3">cv. 9930</strain>
    </source>
</reference>
<keyword evidence="1" id="KW-0472">Membrane</keyword>
<reference evidence="2 3" key="3">
    <citation type="journal article" date="2010" name="BMC Genomics">
        <title>Transcriptome sequencing and comparative analysis of cucumber flowers with different sex types.</title>
        <authorList>
            <person name="Guo S."/>
            <person name="Zheng Y."/>
            <person name="Joung J.G."/>
            <person name="Liu S."/>
            <person name="Zhang Z."/>
            <person name="Crasta O.R."/>
            <person name="Sobral B.W."/>
            <person name="Xu Y."/>
            <person name="Huang S."/>
            <person name="Fei Z."/>
        </authorList>
    </citation>
    <scope>NUCLEOTIDE SEQUENCE [LARGE SCALE GENOMIC DNA]</scope>
    <source>
        <strain evidence="3">cv. 9930</strain>
    </source>
</reference>
<sequence length="101" mass="11521">MTSASTNMSIAIIHRDIEREWEDHCGVMGIIFINGATCSLSEELCTAKFLERMRRYKIYFNIIIPLEHLGANEQWNCGARLTSRIALLVCFIVYCSALFGE</sequence>
<evidence type="ECO:0000313" key="3">
    <source>
        <dbReference type="Proteomes" id="UP000029981"/>
    </source>
</evidence>
<dbReference type="Proteomes" id="UP000029981">
    <property type="component" value="Chromosome 5"/>
</dbReference>
<protein>
    <submittedName>
        <fullName evidence="2">Uncharacterized protein</fullName>
    </submittedName>
</protein>